<dbReference type="GO" id="GO:0033863">
    <property type="term" value="F:ribose 1,5-bisphosphate phosphokinase activity"/>
    <property type="evidence" value="ECO:0007669"/>
    <property type="project" value="UniProtKB-UniRule"/>
</dbReference>
<keyword evidence="4 6" id="KW-0547">Nucleotide-binding</keyword>
<dbReference type="NCBIfam" id="TIGR02322">
    <property type="entry name" value="phosphon_PhnN"/>
    <property type="match status" value="1"/>
</dbReference>
<feature type="domain" description="Guanylate kinase-like" evidence="7">
    <location>
        <begin position="18"/>
        <end position="192"/>
    </location>
</feature>
<sequence>MTDTSVIAEPHAGGIGPGRLVLVVGPSGAGKDTLLGLAKAVCADSSDIVFPRRLITREASASEDNQQVSAEAFQLAVAGGDYAMHWEAHGHRYGLSRAIDDDIRAGRTVIANVSRTVIAAARRSYANVAVVSITAPPDVLAARLAARARASDGLLAQRLARTVDETTATPDFTIVNSGSADYHARQLARIIRGERWDPGNEGKDANVGD</sequence>
<dbReference type="SMART" id="SM00072">
    <property type="entry name" value="GuKc"/>
    <property type="match status" value="1"/>
</dbReference>
<comment type="function">
    <text evidence="6">Catalyzes the phosphorylation of ribose 1,5-bisphosphate to 5-phospho-D-ribosyl alpha-1-diphosphate (PRPP).</text>
</comment>
<dbReference type="GO" id="GO:0005524">
    <property type="term" value="F:ATP binding"/>
    <property type="evidence" value="ECO:0007669"/>
    <property type="project" value="UniProtKB-KW"/>
</dbReference>
<dbReference type="SUPFAM" id="SSF52540">
    <property type="entry name" value="P-loop containing nucleoside triphosphate hydrolases"/>
    <property type="match status" value="1"/>
</dbReference>
<dbReference type="GO" id="GO:0006015">
    <property type="term" value="P:5-phosphoribose 1-diphosphate biosynthetic process"/>
    <property type="evidence" value="ECO:0007669"/>
    <property type="project" value="UniProtKB-UniRule"/>
</dbReference>
<comment type="pathway">
    <text evidence="2 6">Metabolic intermediate biosynthesis; 5-phospho-alpha-D-ribose 1-diphosphate biosynthesis; 5-phospho-alpha-D-ribose 1-diphosphate from D-ribose 5-phosphate (route II): step 3/3.</text>
</comment>
<evidence type="ECO:0000256" key="3">
    <source>
        <dbReference type="ARBA" id="ARBA00022679"/>
    </source>
</evidence>
<accession>A0A508T5L5</accession>
<dbReference type="PANTHER" id="PTHR23117:SF8">
    <property type="entry name" value="RIBOSE 1,5-BISPHOSPHATE PHOSPHOKINASE PHNN"/>
    <property type="match status" value="1"/>
</dbReference>
<evidence type="ECO:0000259" key="7">
    <source>
        <dbReference type="PROSITE" id="PS50052"/>
    </source>
</evidence>
<dbReference type="InterPro" id="IPR008145">
    <property type="entry name" value="GK/Ca_channel_bsu"/>
</dbReference>
<evidence type="ECO:0000256" key="2">
    <source>
        <dbReference type="ARBA" id="ARBA00005069"/>
    </source>
</evidence>
<dbReference type="RefSeq" id="WP_139860560.1">
    <property type="nucleotide sequence ID" value="NZ_CAADFC020000012.1"/>
</dbReference>
<evidence type="ECO:0000256" key="1">
    <source>
        <dbReference type="ARBA" id="ARBA00000373"/>
    </source>
</evidence>
<dbReference type="UniPathway" id="UPA00087">
    <property type="reaction ID" value="UER00175"/>
</dbReference>
<evidence type="ECO:0000256" key="4">
    <source>
        <dbReference type="ARBA" id="ARBA00022741"/>
    </source>
</evidence>
<dbReference type="EC" id="2.7.4.23" evidence="6"/>
<dbReference type="HAMAP" id="MF_00836">
    <property type="entry name" value="PhnN"/>
    <property type="match status" value="1"/>
</dbReference>
<dbReference type="InterPro" id="IPR027417">
    <property type="entry name" value="P-loop_NTPase"/>
</dbReference>
<comment type="similarity">
    <text evidence="6">Belongs to the ribose 1,5-bisphosphokinase family.</text>
</comment>
<dbReference type="Gene3D" id="3.40.50.300">
    <property type="entry name" value="P-loop containing nucleotide triphosphate hydrolases"/>
    <property type="match status" value="1"/>
</dbReference>
<dbReference type="InterPro" id="IPR012699">
    <property type="entry name" value="PhnN"/>
</dbReference>
<dbReference type="GO" id="GO:0005829">
    <property type="term" value="C:cytosol"/>
    <property type="evidence" value="ECO:0007669"/>
    <property type="project" value="TreeGrafter"/>
</dbReference>
<evidence type="ECO:0000313" key="9">
    <source>
        <dbReference type="Proteomes" id="UP000328092"/>
    </source>
</evidence>
<feature type="binding site" evidence="6">
    <location>
        <begin position="25"/>
        <end position="32"/>
    </location>
    <ligand>
        <name>ATP</name>
        <dbReference type="ChEBI" id="CHEBI:30616"/>
    </ligand>
</feature>
<organism evidence="8 9">
    <name type="scientific">Bradyrhizobium ivorense</name>
    <dbReference type="NCBI Taxonomy" id="2511166"/>
    <lineage>
        <taxon>Bacteria</taxon>
        <taxon>Pseudomonadati</taxon>
        <taxon>Pseudomonadota</taxon>
        <taxon>Alphaproteobacteria</taxon>
        <taxon>Hyphomicrobiales</taxon>
        <taxon>Nitrobacteraceae</taxon>
        <taxon>Bradyrhizobium</taxon>
    </lineage>
</organism>
<dbReference type="GO" id="GO:0019634">
    <property type="term" value="P:organic phosphonate metabolic process"/>
    <property type="evidence" value="ECO:0007669"/>
    <property type="project" value="UniProtKB-UniRule"/>
</dbReference>
<evidence type="ECO:0000256" key="6">
    <source>
        <dbReference type="HAMAP-Rule" id="MF_00836"/>
    </source>
</evidence>
<evidence type="ECO:0000313" key="8">
    <source>
        <dbReference type="EMBL" id="VIO70692.1"/>
    </source>
</evidence>
<dbReference type="Proteomes" id="UP000328092">
    <property type="component" value="Unassembled WGS sequence"/>
</dbReference>
<keyword evidence="9" id="KW-1185">Reference proteome</keyword>
<proteinExistence type="inferred from homology"/>
<keyword evidence="3 6" id="KW-0808">Transferase</keyword>
<comment type="caution">
    <text evidence="8">The sequence shown here is derived from an EMBL/GenBank/DDBJ whole genome shotgun (WGS) entry which is preliminary data.</text>
</comment>
<dbReference type="PROSITE" id="PS50052">
    <property type="entry name" value="GUANYLATE_KINASE_2"/>
    <property type="match status" value="1"/>
</dbReference>
<keyword evidence="5 6" id="KW-0067">ATP-binding</keyword>
<protein>
    <recommendedName>
        <fullName evidence="6">Ribose 1,5-bisphosphate phosphokinase PhnN</fullName>
        <ecNumber evidence="6">2.7.4.23</ecNumber>
    </recommendedName>
    <alternativeName>
        <fullName evidence="6">Ribose 1,5-bisphosphokinase</fullName>
    </alternativeName>
</protein>
<dbReference type="PANTHER" id="PTHR23117">
    <property type="entry name" value="GUANYLATE KINASE-RELATED"/>
    <property type="match status" value="1"/>
</dbReference>
<reference evidence="8" key="1">
    <citation type="submission" date="2019-02" db="EMBL/GenBank/DDBJ databases">
        <authorList>
            <person name="Pothier F.J."/>
        </authorList>
    </citation>
    <scope>NUCLEOTIDE SEQUENCE</scope>
    <source>
        <strain evidence="8">CI-1B</strain>
    </source>
</reference>
<dbReference type="InterPro" id="IPR008144">
    <property type="entry name" value="Guanylate_kin-like_dom"/>
</dbReference>
<name>A0A508T5L5_9BRAD</name>
<comment type="catalytic activity">
    <reaction evidence="1 6">
        <text>alpha-D-ribose 1,5-bisphosphate + ATP = 5-phospho-alpha-D-ribose 1-diphosphate + ADP</text>
        <dbReference type="Rhea" id="RHEA:20109"/>
        <dbReference type="ChEBI" id="CHEBI:30616"/>
        <dbReference type="ChEBI" id="CHEBI:58017"/>
        <dbReference type="ChEBI" id="CHEBI:68688"/>
        <dbReference type="ChEBI" id="CHEBI:456216"/>
        <dbReference type="EC" id="2.7.4.23"/>
    </reaction>
</comment>
<dbReference type="OrthoDB" id="341217at2"/>
<evidence type="ECO:0000256" key="5">
    <source>
        <dbReference type="ARBA" id="ARBA00022840"/>
    </source>
</evidence>
<dbReference type="EMBL" id="CAADFC020000012">
    <property type="protein sequence ID" value="VIO70692.1"/>
    <property type="molecule type" value="Genomic_DNA"/>
</dbReference>
<gene>
    <name evidence="6 8" type="primary">phnN</name>
    <name evidence="8" type="ORF">CI1B_33460</name>
</gene>
<dbReference type="AlphaFoldDB" id="A0A508T5L5"/>